<gene>
    <name evidence="11" type="ORF">PMIN01_10782</name>
</gene>
<evidence type="ECO:0000259" key="10">
    <source>
        <dbReference type="Pfam" id="PF05572"/>
    </source>
</evidence>
<keyword evidence="5" id="KW-0378">Hydrolase</keyword>
<dbReference type="InterPro" id="IPR024079">
    <property type="entry name" value="MetalloPept_cat_dom_sf"/>
</dbReference>
<evidence type="ECO:0000313" key="11">
    <source>
        <dbReference type="EMBL" id="KAF9731765.1"/>
    </source>
</evidence>
<protein>
    <submittedName>
        <fullName evidence="11">Metalloprotease</fullName>
    </submittedName>
</protein>
<feature type="chain" id="PRO_5040391016" evidence="9">
    <location>
        <begin position="26"/>
        <end position="305"/>
    </location>
</feature>
<keyword evidence="2" id="KW-0645">Protease</keyword>
<dbReference type="Pfam" id="PF05572">
    <property type="entry name" value="Peptidase_M43"/>
    <property type="match status" value="1"/>
</dbReference>
<feature type="signal peptide" evidence="9">
    <location>
        <begin position="1"/>
        <end position="25"/>
    </location>
</feature>
<evidence type="ECO:0000256" key="8">
    <source>
        <dbReference type="ARBA" id="ARBA00023157"/>
    </source>
</evidence>
<dbReference type="PANTHER" id="PTHR47466:SF1">
    <property type="entry name" value="METALLOPROTEASE MEP1 (AFU_ORTHOLOGUE AFUA_1G07730)-RELATED"/>
    <property type="match status" value="1"/>
</dbReference>
<keyword evidence="7 11" id="KW-0482">Metalloprotease</keyword>
<evidence type="ECO:0000256" key="9">
    <source>
        <dbReference type="SAM" id="SignalP"/>
    </source>
</evidence>
<proteinExistence type="inferred from homology"/>
<dbReference type="GO" id="GO:0008237">
    <property type="term" value="F:metallopeptidase activity"/>
    <property type="evidence" value="ECO:0007669"/>
    <property type="project" value="UniProtKB-KW"/>
</dbReference>
<reference evidence="11" key="1">
    <citation type="journal article" date="2020" name="Mol. Plant Microbe Interact.">
        <title>Genome Sequence of the Biocontrol Agent Coniothyrium minitans strain Conio (IMI 134523).</title>
        <authorList>
            <person name="Patel D."/>
            <person name="Shittu T.A."/>
            <person name="Baroncelli R."/>
            <person name="Muthumeenakshi S."/>
            <person name="Osborne T.H."/>
            <person name="Janganan T.K."/>
            <person name="Sreenivasaprasad S."/>
        </authorList>
    </citation>
    <scope>NUCLEOTIDE SEQUENCE</scope>
    <source>
        <strain evidence="11">Conio</strain>
    </source>
</reference>
<evidence type="ECO:0000256" key="1">
    <source>
        <dbReference type="ARBA" id="ARBA00008721"/>
    </source>
</evidence>
<evidence type="ECO:0000256" key="2">
    <source>
        <dbReference type="ARBA" id="ARBA00022670"/>
    </source>
</evidence>
<organism evidence="11 12">
    <name type="scientific">Paraphaeosphaeria minitans</name>
    <dbReference type="NCBI Taxonomy" id="565426"/>
    <lineage>
        <taxon>Eukaryota</taxon>
        <taxon>Fungi</taxon>
        <taxon>Dikarya</taxon>
        <taxon>Ascomycota</taxon>
        <taxon>Pezizomycotina</taxon>
        <taxon>Dothideomycetes</taxon>
        <taxon>Pleosporomycetidae</taxon>
        <taxon>Pleosporales</taxon>
        <taxon>Massarineae</taxon>
        <taxon>Didymosphaeriaceae</taxon>
        <taxon>Paraphaeosphaeria</taxon>
    </lineage>
</organism>
<dbReference type="EMBL" id="WJXW01000012">
    <property type="protein sequence ID" value="KAF9731765.1"/>
    <property type="molecule type" value="Genomic_DNA"/>
</dbReference>
<keyword evidence="4 9" id="KW-0732">Signal</keyword>
<dbReference type="AlphaFoldDB" id="A0A9P6GCC5"/>
<comment type="caution">
    <text evidence="11">The sequence shown here is derived from an EMBL/GenBank/DDBJ whole genome shotgun (WGS) entry which is preliminary data.</text>
</comment>
<dbReference type="SUPFAM" id="SSF55486">
    <property type="entry name" value="Metalloproteases ('zincins'), catalytic domain"/>
    <property type="match status" value="1"/>
</dbReference>
<dbReference type="PANTHER" id="PTHR47466">
    <property type="match status" value="1"/>
</dbReference>
<keyword evidence="6" id="KW-0862">Zinc</keyword>
<dbReference type="Proteomes" id="UP000756921">
    <property type="component" value="Unassembled WGS sequence"/>
</dbReference>
<dbReference type="InterPro" id="IPR008754">
    <property type="entry name" value="Peptidase_M43"/>
</dbReference>
<evidence type="ECO:0000256" key="6">
    <source>
        <dbReference type="ARBA" id="ARBA00022833"/>
    </source>
</evidence>
<dbReference type="GO" id="GO:0046872">
    <property type="term" value="F:metal ion binding"/>
    <property type="evidence" value="ECO:0007669"/>
    <property type="project" value="UniProtKB-KW"/>
</dbReference>
<keyword evidence="12" id="KW-1185">Reference proteome</keyword>
<evidence type="ECO:0000256" key="7">
    <source>
        <dbReference type="ARBA" id="ARBA00023049"/>
    </source>
</evidence>
<keyword evidence="3" id="KW-0479">Metal-binding</keyword>
<dbReference type="GO" id="GO:0006508">
    <property type="term" value="P:proteolysis"/>
    <property type="evidence" value="ECO:0007669"/>
    <property type="project" value="UniProtKB-KW"/>
</dbReference>
<name>A0A9P6GCC5_9PLEO</name>
<evidence type="ECO:0000313" key="12">
    <source>
        <dbReference type="Proteomes" id="UP000756921"/>
    </source>
</evidence>
<evidence type="ECO:0000256" key="3">
    <source>
        <dbReference type="ARBA" id="ARBA00022723"/>
    </source>
</evidence>
<dbReference type="Gene3D" id="3.40.390.10">
    <property type="entry name" value="Collagenase (Catalytic Domain)"/>
    <property type="match status" value="1"/>
</dbReference>
<dbReference type="OrthoDB" id="536211at2759"/>
<comment type="similarity">
    <text evidence="1">Belongs to the peptidase M43B family.</text>
</comment>
<evidence type="ECO:0000256" key="4">
    <source>
        <dbReference type="ARBA" id="ARBA00022729"/>
    </source>
</evidence>
<sequence length="305" mass="33621">MRVFSVLRSLLGAVSAAALPHFIRGDPTGATCGTTIPDGFGEMSRGLATMELAGDFTVNDFANVTVNVYFHVVAAVEESLDPAAGYISVARIQKAFRYINDRFRPHGFEFVVREIDYTYGVEFSDHTDPNFDFEVLGLHTRNGDLLDLNIWTATKLEGAAGGYCIFPLEGMTLGAGEGCVLKYDDFPPFNRGEATVHELGHWLGLGHTFQEGVNGAAPSCDDPDGDWVADTPIHLIHPADKDDEFFNCLPINTCPNKEGSDPISNPMNYIWPKCQSGFTQGQGVRMHNTWENVRKVANRNLRQTR</sequence>
<accession>A0A9P6GCC5</accession>
<feature type="domain" description="Peptidase M43 pregnancy-associated plasma-A" evidence="10">
    <location>
        <begin position="190"/>
        <end position="289"/>
    </location>
</feature>
<keyword evidence="8" id="KW-1015">Disulfide bond</keyword>
<evidence type="ECO:0000256" key="5">
    <source>
        <dbReference type="ARBA" id="ARBA00022801"/>
    </source>
</evidence>